<keyword evidence="3" id="KW-0347">Helicase</keyword>
<name>A0A832ZG50_9EURY</name>
<keyword evidence="5" id="KW-0051">Antiviral defense</keyword>
<dbReference type="InterPro" id="IPR014001">
    <property type="entry name" value="Helicase_ATP-bd"/>
</dbReference>
<dbReference type="GO" id="GO:0140097">
    <property type="term" value="F:catalytic activity, acting on DNA"/>
    <property type="evidence" value="ECO:0007669"/>
    <property type="project" value="UniProtKB-ARBA"/>
</dbReference>
<dbReference type="AlphaFoldDB" id="A0A832ZG50"/>
<evidence type="ECO:0000313" key="9">
    <source>
        <dbReference type="Proteomes" id="UP000653692"/>
    </source>
</evidence>
<keyword evidence="4" id="KW-0067">ATP-binding</keyword>
<evidence type="ECO:0000256" key="5">
    <source>
        <dbReference type="ARBA" id="ARBA00023118"/>
    </source>
</evidence>
<dbReference type="Proteomes" id="UP000653692">
    <property type="component" value="Unassembled WGS sequence"/>
</dbReference>
<keyword evidence="1" id="KW-0547">Nucleotide-binding</keyword>
<feature type="non-terminal residue" evidence="8">
    <location>
        <position position="585"/>
    </location>
</feature>
<dbReference type="InterPro" id="IPR027417">
    <property type="entry name" value="P-loop_NTPase"/>
</dbReference>
<accession>A0A832ZG50</accession>
<dbReference type="SMART" id="SM00487">
    <property type="entry name" value="DEXDc"/>
    <property type="match status" value="1"/>
</dbReference>
<evidence type="ECO:0000259" key="7">
    <source>
        <dbReference type="PROSITE" id="PS51194"/>
    </source>
</evidence>
<dbReference type="GO" id="GO:0005829">
    <property type="term" value="C:cytosol"/>
    <property type="evidence" value="ECO:0007669"/>
    <property type="project" value="TreeGrafter"/>
</dbReference>
<proteinExistence type="predicted"/>
<dbReference type="SMART" id="SM00490">
    <property type="entry name" value="HELICc"/>
    <property type="match status" value="1"/>
</dbReference>
<dbReference type="EMBL" id="DQUR01000085">
    <property type="protein sequence ID" value="HIP88827.1"/>
    <property type="molecule type" value="Genomic_DNA"/>
</dbReference>
<gene>
    <name evidence="8" type="primary">cas3</name>
    <name evidence="8" type="ORF">EYH24_02455</name>
</gene>
<dbReference type="PROSITE" id="PS51194">
    <property type="entry name" value="HELICASE_CTER"/>
    <property type="match status" value="1"/>
</dbReference>
<dbReference type="GO" id="GO:0003724">
    <property type="term" value="F:RNA helicase activity"/>
    <property type="evidence" value="ECO:0007669"/>
    <property type="project" value="TreeGrafter"/>
</dbReference>
<evidence type="ECO:0000259" key="6">
    <source>
        <dbReference type="PROSITE" id="PS51192"/>
    </source>
</evidence>
<keyword evidence="2" id="KW-0378">Hydrolase</keyword>
<dbReference type="InterPro" id="IPR050079">
    <property type="entry name" value="DEAD_box_RNA_helicase"/>
</dbReference>
<comment type="caution">
    <text evidence="8">The sequence shown here is derived from an EMBL/GenBank/DDBJ whole genome shotgun (WGS) entry which is preliminary data.</text>
</comment>
<dbReference type="InterPro" id="IPR001650">
    <property type="entry name" value="Helicase_C-like"/>
</dbReference>
<dbReference type="GO" id="GO:0005524">
    <property type="term" value="F:ATP binding"/>
    <property type="evidence" value="ECO:0007669"/>
    <property type="project" value="UniProtKB-KW"/>
</dbReference>
<reference evidence="8" key="1">
    <citation type="journal article" date="2020" name="ISME J.">
        <title>Gammaproteobacteria mediating utilization of methyl-, sulfur- and petroleum organic compounds in deep ocean hydrothermal plumes.</title>
        <authorList>
            <person name="Zhou Z."/>
            <person name="Liu Y."/>
            <person name="Pan J."/>
            <person name="Cron B.R."/>
            <person name="Toner B.M."/>
            <person name="Anantharaman K."/>
            <person name="Breier J.A."/>
            <person name="Dick G.J."/>
            <person name="Li M."/>
        </authorList>
    </citation>
    <scope>NUCLEOTIDE SEQUENCE</scope>
    <source>
        <strain evidence="8">SZUA-1476</strain>
    </source>
</reference>
<protein>
    <submittedName>
        <fullName evidence="8">CRISPR-associated helicase Cas3</fullName>
    </submittedName>
</protein>
<evidence type="ECO:0000256" key="1">
    <source>
        <dbReference type="ARBA" id="ARBA00022741"/>
    </source>
</evidence>
<dbReference type="Gene3D" id="3.40.50.300">
    <property type="entry name" value="P-loop containing nucleotide triphosphate hydrolases"/>
    <property type="match status" value="2"/>
</dbReference>
<dbReference type="PANTHER" id="PTHR47959">
    <property type="entry name" value="ATP-DEPENDENT RNA HELICASE RHLE-RELATED"/>
    <property type="match status" value="1"/>
</dbReference>
<dbReference type="GO" id="GO:0051607">
    <property type="term" value="P:defense response to virus"/>
    <property type="evidence" value="ECO:0007669"/>
    <property type="project" value="UniProtKB-KW"/>
</dbReference>
<feature type="domain" description="Helicase C-terminal" evidence="7">
    <location>
        <begin position="240"/>
        <end position="405"/>
    </location>
</feature>
<dbReference type="PROSITE" id="PS51192">
    <property type="entry name" value="HELICASE_ATP_BIND_1"/>
    <property type="match status" value="1"/>
</dbReference>
<sequence length="585" mass="67516">MDMRELFLRVTSFEPYDYQLRAWRKISEIMEEGGKVVIEVPTAGGKTEAAIFPYLYQIVSGDWKVPRLIYVLPTRSLVEKQAERIRKLLVKVLQLKGFGEETASTMSRKMVQIEYGLTETHAFLGFILLTTWDAFLYGLAAHRTVGSRFTFPAGAIAESLVVFDEVQMYQDEVLYMPRLIGLVIEKLSEANVPLVFMTATLPTELKRMLNIGGGELVRVEESDTKKPRRGRVSVEVRKSSLEEFKEEIENALKSGKRVLIIRNTVSSAVKTYKWVKENFPNNSKVIVHSRFTQQDRKRKEQEIEDADIIVATQVVEAGLDLPNVGLVITDLAPLDALIQRVGRCARREGEVGKAIIVLPELENVENERVVFGFNELEEKVLTGFRDVEGIHSNVEGQVVELTVLYREENKIKDKKFYAGSVKNKKVAEKLKKRKKDLYFIPYQTLPYDPLILLRSYDHSKNIEEYLFDIEKSRKALDEVYGEHYKNNIVPKEYYSAYIYFRELKLFSAPPEYELNARPELFAMLYPLKSPKENEKVELNSDKIIRVSFNWLDSNWKRLEIGFKIVRDGDGYVIKKTSENKPKAYQ</sequence>
<evidence type="ECO:0000313" key="8">
    <source>
        <dbReference type="EMBL" id="HIP88827.1"/>
    </source>
</evidence>
<evidence type="ECO:0000256" key="3">
    <source>
        <dbReference type="ARBA" id="ARBA00022806"/>
    </source>
</evidence>
<dbReference type="InterPro" id="IPR054712">
    <property type="entry name" value="Cas3-like_dom"/>
</dbReference>
<evidence type="ECO:0000256" key="2">
    <source>
        <dbReference type="ARBA" id="ARBA00022801"/>
    </source>
</evidence>
<dbReference type="SUPFAM" id="SSF52540">
    <property type="entry name" value="P-loop containing nucleoside triphosphate hydrolases"/>
    <property type="match status" value="1"/>
</dbReference>
<dbReference type="GO" id="GO:0003676">
    <property type="term" value="F:nucleic acid binding"/>
    <property type="evidence" value="ECO:0007669"/>
    <property type="project" value="InterPro"/>
</dbReference>
<dbReference type="PANTHER" id="PTHR47959:SF16">
    <property type="entry name" value="CRISPR-ASSOCIATED NUCLEASE_HELICASE CAS3-RELATED"/>
    <property type="match status" value="1"/>
</dbReference>
<dbReference type="Pfam" id="PF22590">
    <property type="entry name" value="Cas3-like_C_2"/>
    <property type="match status" value="1"/>
</dbReference>
<evidence type="ECO:0000256" key="4">
    <source>
        <dbReference type="ARBA" id="ARBA00022840"/>
    </source>
</evidence>
<dbReference type="Pfam" id="PF00270">
    <property type="entry name" value="DEAD"/>
    <property type="match status" value="1"/>
</dbReference>
<dbReference type="InterPro" id="IPR006474">
    <property type="entry name" value="Helicase_Cas3_CRISPR-ass_core"/>
</dbReference>
<dbReference type="GO" id="GO:0016787">
    <property type="term" value="F:hydrolase activity"/>
    <property type="evidence" value="ECO:0007669"/>
    <property type="project" value="UniProtKB-KW"/>
</dbReference>
<dbReference type="InterPro" id="IPR011545">
    <property type="entry name" value="DEAD/DEAH_box_helicase_dom"/>
</dbReference>
<feature type="domain" description="Helicase ATP-binding" evidence="6">
    <location>
        <begin position="27"/>
        <end position="219"/>
    </location>
</feature>
<dbReference type="NCBIfam" id="TIGR01587">
    <property type="entry name" value="cas3_core"/>
    <property type="match status" value="1"/>
</dbReference>
<organism evidence="8 9">
    <name type="scientific">Thermococcus paralvinellae</name>
    <dbReference type="NCBI Taxonomy" id="582419"/>
    <lineage>
        <taxon>Archaea</taxon>
        <taxon>Methanobacteriati</taxon>
        <taxon>Methanobacteriota</taxon>
        <taxon>Thermococci</taxon>
        <taxon>Thermococcales</taxon>
        <taxon>Thermococcaceae</taxon>
        <taxon>Thermococcus</taxon>
    </lineage>
</organism>